<evidence type="ECO:0000313" key="1">
    <source>
        <dbReference type="EMBL" id="VEL13311.1"/>
    </source>
</evidence>
<keyword evidence="2" id="KW-1185">Reference proteome</keyword>
<accession>A0A448WJI8</accession>
<dbReference type="Proteomes" id="UP000784294">
    <property type="component" value="Unassembled WGS sequence"/>
</dbReference>
<proteinExistence type="predicted"/>
<protein>
    <submittedName>
        <fullName evidence="1">Uncharacterized protein</fullName>
    </submittedName>
</protein>
<name>A0A448WJI8_9PLAT</name>
<dbReference type="EMBL" id="CAAALY010017389">
    <property type="protein sequence ID" value="VEL13311.1"/>
    <property type="molecule type" value="Genomic_DNA"/>
</dbReference>
<evidence type="ECO:0000313" key="2">
    <source>
        <dbReference type="Proteomes" id="UP000784294"/>
    </source>
</evidence>
<gene>
    <name evidence="1" type="ORF">PXEA_LOCUS6751</name>
</gene>
<dbReference type="AlphaFoldDB" id="A0A448WJI8"/>
<organism evidence="1 2">
    <name type="scientific">Protopolystoma xenopodis</name>
    <dbReference type="NCBI Taxonomy" id="117903"/>
    <lineage>
        <taxon>Eukaryota</taxon>
        <taxon>Metazoa</taxon>
        <taxon>Spiralia</taxon>
        <taxon>Lophotrochozoa</taxon>
        <taxon>Platyhelminthes</taxon>
        <taxon>Monogenea</taxon>
        <taxon>Polyopisthocotylea</taxon>
        <taxon>Polystomatidea</taxon>
        <taxon>Polystomatidae</taxon>
        <taxon>Protopolystoma</taxon>
    </lineage>
</organism>
<dbReference type="OrthoDB" id="19174at2759"/>
<reference evidence="1" key="1">
    <citation type="submission" date="2018-11" db="EMBL/GenBank/DDBJ databases">
        <authorList>
            <consortium name="Pathogen Informatics"/>
        </authorList>
    </citation>
    <scope>NUCLEOTIDE SEQUENCE</scope>
</reference>
<sequence length="132" mass="14641">MRVHISLNNLFFEILTSIYYFVVPNLLRALSMDGHLCTVPHSGTTLNVFGCLLKQGQITMLVITASGQTPLHLAASNYRTPHTLIYLLSLPDINLHTLKNAQGSSAADIINRSTPLSKLLYPFSESLTRIPY</sequence>
<comment type="caution">
    <text evidence="1">The sequence shown here is derived from an EMBL/GenBank/DDBJ whole genome shotgun (WGS) entry which is preliminary data.</text>
</comment>